<reference evidence="2" key="1">
    <citation type="journal article" date="2014" name="Proc. Natl. Acad. Sci. U.S.A.">
        <title>Extensive sampling of basidiomycete genomes demonstrates inadequacy of the white-rot/brown-rot paradigm for wood decay fungi.</title>
        <authorList>
            <person name="Riley R."/>
            <person name="Salamov A.A."/>
            <person name="Brown D.W."/>
            <person name="Nagy L.G."/>
            <person name="Floudas D."/>
            <person name="Held B.W."/>
            <person name="Levasseur A."/>
            <person name="Lombard V."/>
            <person name="Morin E."/>
            <person name="Otillar R."/>
            <person name="Lindquist E.A."/>
            <person name="Sun H."/>
            <person name="LaButti K.M."/>
            <person name="Schmutz J."/>
            <person name="Jabbour D."/>
            <person name="Luo H."/>
            <person name="Baker S.E."/>
            <person name="Pisabarro A.G."/>
            <person name="Walton J.D."/>
            <person name="Blanchette R.A."/>
            <person name="Henrissat B."/>
            <person name="Martin F."/>
            <person name="Cullen D."/>
            <person name="Hibbett D.S."/>
            <person name="Grigoriev I.V."/>
        </authorList>
    </citation>
    <scope>NUCLEOTIDE SEQUENCE [LARGE SCALE GENOMIC DNA]</scope>
    <source>
        <strain evidence="2">CBS 339.88</strain>
    </source>
</reference>
<dbReference type="Proteomes" id="UP000027222">
    <property type="component" value="Unassembled WGS sequence"/>
</dbReference>
<evidence type="ECO:0000313" key="1">
    <source>
        <dbReference type="EMBL" id="KDR85976.1"/>
    </source>
</evidence>
<dbReference type="AlphaFoldDB" id="A0A067TS51"/>
<organism evidence="1 2">
    <name type="scientific">Galerina marginata (strain CBS 339.88)</name>
    <dbReference type="NCBI Taxonomy" id="685588"/>
    <lineage>
        <taxon>Eukaryota</taxon>
        <taxon>Fungi</taxon>
        <taxon>Dikarya</taxon>
        <taxon>Basidiomycota</taxon>
        <taxon>Agaricomycotina</taxon>
        <taxon>Agaricomycetes</taxon>
        <taxon>Agaricomycetidae</taxon>
        <taxon>Agaricales</taxon>
        <taxon>Agaricineae</taxon>
        <taxon>Strophariaceae</taxon>
        <taxon>Galerina</taxon>
    </lineage>
</organism>
<evidence type="ECO:0008006" key="3">
    <source>
        <dbReference type="Google" id="ProtNLM"/>
    </source>
</evidence>
<accession>A0A067TS51</accession>
<dbReference type="EMBL" id="KL142367">
    <property type="protein sequence ID" value="KDR85976.1"/>
    <property type="molecule type" value="Genomic_DNA"/>
</dbReference>
<keyword evidence="2" id="KW-1185">Reference proteome</keyword>
<sequence>MYRCTHCGNLDTTDSEEPFKTCQLADGERCEACQKLSVLDVQISEAKRFLEDLLYRRRELKSEVNQLHNPIIHRMPLEVVINIFDIYANSWEFAEDSVNHSPFTLGAVCQTWRHIVWSTPQLWTSIAMDLSITSSLMRRGVKNNRVQLLSKYIDLSGNLPLRIALYASDGLKAGFVSPTIKIVNKCSKRWRHLILKLPVLLLPLFKGHVDEPDVESCRGNAAPVLEKLWIYNTADTFDDERFSLAGSGNVPGRKPAPTSVDFWGLSVRSIDVEWNKVTHVTLGDVFMDDVLKLLQCAPELIECKISDTCGWEDEIPDVHSISPLIHPRLQRLNIDLRGLIFTFLSVVTLPALERLKCDFHNYHVSADQFTSFLTRSYSRASLSTSVSDVNTQLKALWLMGAGFLEGPSPLIQVCQATPALVDLRLEEAASLIRRPTGGSPLLELLQVLSNENSVSTAMATGKQCVDKATELAANPVPPNRETPPLLPFLEILEMTIKFDAIFPWELIPGIFLPFDASIPSQRRPLNTVDISCARTSALDQPPSLLIKPETVALLCELRKQGVDLKVHEEWPNESVDLLDKDYS</sequence>
<protein>
    <recommendedName>
        <fullName evidence="3">F-box domain-containing protein</fullName>
    </recommendedName>
</protein>
<dbReference type="HOGENOM" id="CLU_018544_14_1_1"/>
<proteinExistence type="predicted"/>
<gene>
    <name evidence="1" type="ORF">GALMADRAFT_397244</name>
</gene>
<name>A0A067TS51_GALM3</name>
<dbReference type="OrthoDB" id="2989198at2759"/>
<evidence type="ECO:0000313" key="2">
    <source>
        <dbReference type="Proteomes" id="UP000027222"/>
    </source>
</evidence>